<dbReference type="Gene3D" id="6.10.250.2860">
    <property type="match status" value="1"/>
</dbReference>
<dbReference type="PANTHER" id="PTHR10229">
    <property type="entry name" value="GTP-BINDING PROTEIN HFLX"/>
    <property type="match status" value="1"/>
</dbReference>
<comment type="cofactor">
    <cofactor evidence="7">
        <name>Mg(2+)</name>
        <dbReference type="ChEBI" id="CHEBI:18420"/>
    </cofactor>
</comment>
<keyword evidence="4 5" id="KW-0342">GTP-binding</keyword>
<dbReference type="AlphaFoldDB" id="A0A4R1GCM2"/>
<feature type="binding site" evidence="7">
    <location>
        <position position="202"/>
    </location>
    <ligand>
        <name>Mg(2+)</name>
        <dbReference type="ChEBI" id="CHEBI:18420"/>
    </ligand>
</feature>
<evidence type="ECO:0000256" key="6">
    <source>
        <dbReference type="PIRSR" id="PIRSR006809-1"/>
    </source>
</evidence>
<evidence type="ECO:0000313" key="10">
    <source>
        <dbReference type="EMBL" id="TCK04491.1"/>
    </source>
</evidence>
<comment type="subcellular location">
    <subcellularLocation>
        <location evidence="5">Cytoplasm</location>
    </subcellularLocation>
    <text evidence="5">May associate with membranes.</text>
</comment>
<dbReference type="Gene3D" id="3.40.50.11060">
    <property type="entry name" value="GTPase HflX, N-terminal domain"/>
    <property type="match status" value="1"/>
</dbReference>
<keyword evidence="2 5" id="KW-0547">Nucleotide-binding</keyword>
<dbReference type="Pfam" id="PF16360">
    <property type="entry name" value="GTP-bdg_M"/>
    <property type="match status" value="1"/>
</dbReference>
<dbReference type="NCBIfam" id="TIGR00231">
    <property type="entry name" value="small_GTP"/>
    <property type="match status" value="1"/>
</dbReference>
<evidence type="ECO:0000256" key="2">
    <source>
        <dbReference type="ARBA" id="ARBA00022741"/>
    </source>
</evidence>
<sequence length="364" mass="41088">MELEKEKVAIIAVKRPKEEIDVEELKGLVEALGGEVVQTVIQKRRAFSPSTYIGKGKTAEIDTENATLIVAYHPLSYSQKRNLEELTGLPVIDRTEVILEIFARRARTKEAKLQVELAKAYYQLSHLRGKGKELSRLGGGVGTRGPGETKTEVEARAIRRKIHKLKEELEEVIKRQELIRESRKRKNFKTVAVVGYTNVGKSTLVKALTRKDVFIKDIPFATLDVKTGSLYLDGETVLISDTVGFIRNLPHELVASFRATLGEVKEADLLLIVFDISSEKLEEELRSVEQVLKKLKSWDKPKIFVANKIDKVTDSYEKAEKLYELVAGKLPETESSVVFISAKKGWGLDKLKEEIRKKLPSYVQ</sequence>
<dbReference type="EMBL" id="SMFV01000003">
    <property type="protein sequence ID" value="TCK04491.1"/>
    <property type="molecule type" value="Genomic_DNA"/>
</dbReference>
<dbReference type="PROSITE" id="PS51705">
    <property type="entry name" value="G_HFLX"/>
    <property type="match status" value="1"/>
</dbReference>
<dbReference type="OrthoDB" id="9812272at2"/>
<dbReference type="NCBIfam" id="TIGR03156">
    <property type="entry name" value="GTP_HflX"/>
    <property type="match status" value="1"/>
</dbReference>
<proteinExistence type="inferred from homology"/>
<comment type="function">
    <text evidence="5">GTPase that associates with the 50S ribosomal subunit and may have a role during protein synthesis or ribosome biogenesis.</text>
</comment>
<comment type="caution">
    <text evidence="10">The sequence shown here is derived from an EMBL/GenBank/DDBJ whole genome shotgun (WGS) entry which is preliminary data.</text>
</comment>
<keyword evidence="8" id="KW-0175">Coiled coil</keyword>
<dbReference type="InterPro" id="IPR016496">
    <property type="entry name" value="GTPase_HflX"/>
</dbReference>
<dbReference type="InterPro" id="IPR006073">
    <property type="entry name" value="GTP-bd"/>
</dbReference>
<evidence type="ECO:0000256" key="1">
    <source>
        <dbReference type="ARBA" id="ARBA00022723"/>
    </source>
</evidence>
<dbReference type="GO" id="GO:0005737">
    <property type="term" value="C:cytoplasm"/>
    <property type="evidence" value="ECO:0007669"/>
    <property type="project" value="UniProtKB-SubCell"/>
</dbReference>
<dbReference type="Proteomes" id="UP000295777">
    <property type="component" value="Unassembled WGS sequence"/>
</dbReference>
<dbReference type="InterPro" id="IPR030394">
    <property type="entry name" value="G_HFLX_dom"/>
</dbReference>
<feature type="coiled-coil region" evidence="8">
    <location>
        <begin position="148"/>
        <end position="186"/>
    </location>
</feature>
<dbReference type="PIRSF" id="PIRSF006809">
    <property type="entry name" value="GTP-binding_hflX_prd"/>
    <property type="match status" value="1"/>
</dbReference>
<dbReference type="GO" id="GO:0005525">
    <property type="term" value="F:GTP binding"/>
    <property type="evidence" value="ECO:0007669"/>
    <property type="project" value="UniProtKB-UniRule"/>
</dbReference>
<comment type="subunit">
    <text evidence="5">Monomer. Associates with the 50S ribosomal subunit.</text>
</comment>
<dbReference type="InterPro" id="IPR005225">
    <property type="entry name" value="Small_GTP-bd"/>
</dbReference>
<feature type="binding site" evidence="7">
    <location>
        <position position="222"/>
    </location>
    <ligand>
        <name>Mg(2+)</name>
        <dbReference type="ChEBI" id="CHEBI:18420"/>
    </ligand>
</feature>
<evidence type="ECO:0000256" key="5">
    <source>
        <dbReference type="HAMAP-Rule" id="MF_00900"/>
    </source>
</evidence>
<keyword evidence="5" id="KW-0963">Cytoplasm</keyword>
<keyword evidence="1 7" id="KW-0479">Metal-binding</keyword>
<keyword evidence="3 7" id="KW-0460">Magnesium</keyword>
<reference evidence="10 11" key="1">
    <citation type="submission" date="2019-03" db="EMBL/GenBank/DDBJ databases">
        <title>Genomic Encyclopedia of Archaeal and Bacterial Type Strains, Phase II (KMG-II): from individual species to whole genera.</title>
        <authorList>
            <person name="Goeker M."/>
        </authorList>
    </citation>
    <scope>NUCLEOTIDE SEQUENCE [LARGE SCALE GENOMIC DNA]</scope>
    <source>
        <strain evidence="10 11">DSM 24425</strain>
    </source>
</reference>
<dbReference type="PRINTS" id="PR00326">
    <property type="entry name" value="GTP1OBG"/>
</dbReference>
<feature type="binding site" evidence="6">
    <location>
        <begin position="307"/>
        <end position="310"/>
    </location>
    <ligand>
        <name>GTP</name>
        <dbReference type="ChEBI" id="CHEBI:37565"/>
    </ligand>
</feature>
<dbReference type="InterPro" id="IPR042108">
    <property type="entry name" value="GTPase_HflX_N_sf"/>
</dbReference>
<evidence type="ECO:0000256" key="3">
    <source>
        <dbReference type="ARBA" id="ARBA00022842"/>
    </source>
</evidence>
<feature type="binding site" evidence="6">
    <location>
        <begin position="195"/>
        <end position="202"/>
    </location>
    <ligand>
        <name>GTP</name>
        <dbReference type="ChEBI" id="CHEBI:37565"/>
    </ligand>
</feature>
<feature type="binding site" evidence="6">
    <location>
        <begin position="220"/>
        <end position="224"/>
    </location>
    <ligand>
        <name>GTP</name>
        <dbReference type="ChEBI" id="CHEBI:37565"/>
    </ligand>
</feature>
<name>A0A4R1GCM2_9BACT</name>
<dbReference type="CDD" id="cd01878">
    <property type="entry name" value="HflX"/>
    <property type="match status" value="1"/>
</dbReference>
<dbReference type="PANTHER" id="PTHR10229:SF0">
    <property type="entry name" value="GTP-BINDING PROTEIN 6-RELATED"/>
    <property type="match status" value="1"/>
</dbReference>
<organism evidence="10 11">
    <name type="scientific">Phorcysia thermohydrogeniphila</name>
    <dbReference type="NCBI Taxonomy" id="936138"/>
    <lineage>
        <taxon>Bacteria</taxon>
        <taxon>Pseudomonadati</taxon>
        <taxon>Aquificota</taxon>
        <taxon>Aquificia</taxon>
        <taxon>Desulfurobacteriales</taxon>
        <taxon>Desulfurobacteriaceae</taxon>
        <taxon>Phorcysia</taxon>
    </lineage>
</organism>
<dbReference type="GO" id="GO:0043022">
    <property type="term" value="F:ribosome binding"/>
    <property type="evidence" value="ECO:0007669"/>
    <property type="project" value="TreeGrafter"/>
</dbReference>
<feature type="binding site" evidence="6">
    <location>
        <begin position="341"/>
        <end position="343"/>
    </location>
    <ligand>
        <name>GTP</name>
        <dbReference type="ChEBI" id="CHEBI:37565"/>
    </ligand>
</feature>
<dbReference type="SUPFAM" id="SSF52540">
    <property type="entry name" value="P-loop containing nucleoside triphosphate hydrolases"/>
    <property type="match status" value="1"/>
</dbReference>
<evidence type="ECO:0000256" key="7">
    <source>
        <dbReference type="PIRSR" id="PIRSR006809-2"/>
    </source>
</evidence>
<keyword evidence="11" id="KW-1185">Reference proteome</keyword>
<evidence type="ECO:0000259" key="9">
    <source>
        <dbReference type="PROSITE" id="PS51705"/>
    </source>
</evidence>
<accession>A0A4R1GCM2</accession>
<gene>
    <name evidence="5" type="primary">hflX</name>
    <name evidence="10" type="ORF">CLV27_0921</name>
</gene>
<feature type="domain" description="Hflx-type G" evidence="9">
    <location>
        <begin position="189"/>
        <end position="363"/>
    </location>
</feature>
<dbReference type="GO" id="GO:0046872">
    <property type="term" value="F:metal ion binding"/>
    <property type="evidence" value="ECO:0007669"/>
    <property type="project" value="UniProtKB-KW"/>
</dbReference>
<dbReference type="HAMAP" id="MF_00900">
    <property type="entry name" value="GTPase_HflX"/>
    <property type="match status" value="1"/>
</dbReference>
<evidence type="ECO:0000256" key="4">
    <source>
        <dbReference type="ARBA" id="ARBA00023134"/>
    </source>
</evidence>
<dbReference type="InterPro" id="IPR025121">
    <property type="entry name" value="GTPase_HflX_N"/>
</dbReference>
<dbReference type="RefSeq" id="WP_132526263.1">
    <property type="nucleotide sequence ID" value="NZ_SMFV01000003.1"/>
</dbReference>
<evidence type="ECO:0000256" key="8">
    <source>
        <dbReference type="SAM" id="Coils"/>
    </source>
</evidence>
<protein>
    <recommendedName>
        <fullName evidence="5">GTPase HflX</fullName>
    </recommendedName>
    <alternativeName>
        <fullName evidence="5">GTP-binding protein HflX</fullName>
    </alternativeName>
</protein>
<feature type="binding site" evidence="6">
    <location>
        <begin position="241"/>
        <end position="244"/>
    </location>
    <ligand>
        <name>GTP</name>
        <dbReference type="ChEBI" id="CHEBI:37565"/>
    </ligand>
</feature>
<dbReference type="Pfam" id="PF13167">
    <property type="entry name" value="GTP-bdg_N"/>
    <property type="match status" value="1"/>
</dbReference>
<dbReference type="Pfam" id="PF01926">
    <property type="entry name" value="MMR_HSR1"/>
    <property type="match status" value="1"/>
</dbReference>
<dbReference type="Gene3D" id="3.40.50.300">
    <property type="entry name" value="P-loop containing nucleotide triphosphate hydrolases"/>
    <property type="match status" value="1"/>
</dbReference>
<dbReference type="InterPro" id="IPR027417">
    <property type="entry name" value="P-loop_NTPase"/>
</dbReference>
<evidence type="ECO:0000313" key="11">
    <source>
        <dbReference type="Proteomes" id="UP000295777"/>
    </source>
</evidence>
<dbReference type="GO" id="GO:0003924">
    <property type="term" value="F:GTPase activity"/>
    <property type="evidence" value="ECO:0007669"/>
    <property type="project" value="UniProtKB-UniRule"/>
</dbReference>
<dbReference type="InterPro" id="IPR032305">
    <property type="entry name" value="GTP-bd_M"/>
</dbReference>
<comment type="similarity">
    <text evidence="5">Belongs to the TRAFAC class OBG-HflX-like GTPase superfamily. HflX GTPase family.</text>
</comment>